<dbReference type="Proteomes" id="UP000475214">
    <property type="component" value="Unassembled WGS sequence"/>
</dbReference>
<evidence type="ECO:0000313" key="2">
    <source>
        <dbReference type="EMBL" id="NEE00160.1"/>
    </source>
</evidence>
<protein>
    <recommendedName>
        <fullName evidence="4">Copper resistance protein D domain-containing protein</fullName>
    </recommendedName>
</protein>
<keyword evidence="1" id="KW-1133">Transmembrane helix</keyword>
<keyword evidence="1" id="KW-0472">Membrane</keyword>
<comment type="caution">
    <text evidence="2">The sequence shown here is derived from an EMBL/GenBank/DDBJ whole genome shotgun (WGS) entry which is preliminary data.</text>
</comment>
<evidence type="ECO:0000313" key="3">
    <source>
        <dbReference type="Proteomes" id="UP000475214"/>
    </source>
</evidence>
<gene>
    <name evidence="2" type="ORF">G1H10_08245</name>
</gene>
<feature type="transmembrane region" description="Helical" evidence="1">
    <location>
        <begin position="129"/>
        <end position="151"/>
    </location>
</feature>
<accession>A0A6L9S859</accession>
<proteinExistence type="predicted"/>
<evidence type="ECO:0000256" key="1">
    <source>
        <dbReference type="SAM" id="Phobius"/>
    </source>
</evidence>
<feature type="transmembrane region" description="Helical" evidence="1">
    <location>
        <begin position="83"/>
        <end position="108"/>
    </location>
</feature>
<keyword evidence="3" id="KW-1185">Reference proteome</keyword>
<dbReference type="EMBL" id="JAAGOA010000005">
    <property type="protein sequence ID" value="NEE00160.1"/>
    <property type="molecule type" value="Genomic_DNA"/>
</dbReference>
<organism evidence="2 3">
    <name type="scientific">Phytoactinopolyspora halotolerans</name>
    <dbReference type="NCBI Taxonomy" id="1981512"/>
    <lineage>
        <taxon>Bacteria</taxon>
        <taxon>Bacillati</taxon>
        <taxon>Actinomycetota</taxon>
        <taxon>Actinomycetes</taxon>
        <taxon>Jiangellales</taxon>
        <taxon>Jiangellaceae</taxon>
        <taxon>Phytoactinopolyspora</taxon>
    </lineage>
</organism>
<keyword evidence="1" id="KW-0812">Transmembrane</keyword>
<evidence type="ECO:0008006" key="4">
    <source>
        <dbReference type="Google" id="ProtNLM"/>
    </source>
</evidence>
<name>A0A6L9S859_9ACTN</name>
<dbReference type="RefSeq" id="WP_163735457.1">
    <property type="nucleotide sequence ID" value="NZ_JAAGOA010000005.1"/>
</dbReference>
<reference evidence="2 3" key="1">
    <citation type="submission" date="2020-02" db="EMBL/GenBank/DDBJ databases">
        <authorList>
            <person name="Li X.-J."/>
            <person name="Han X.-M."/>
        </authorList>
    </citation>
    <scope>NUCLEOTIDE SEQUENCE [LARGE SCALE GENOMIC DNA]</scope>
    <source>
        <strain evidence="2 3">CCTCC AB 2017055</strain>
    </source>
</reference>
<sequence>MLWAVVWVVHLGLLAAWLGSMLYSLVIVQPRAHRFFAADDDRLEEFLTVVGSGNRRPVVALITGLFVSLAVIPIADTPRAPQAILYAVEGGLLVAAAVVFARVSWWLWPRRVFALAEERPRHRISLRRHAFAMVGLTGAAFVVAVTALTTAS</sequence>
<dbReference type="AlphaFoldDB" id="A0A6L9S859"/>
<feature type="transmembrane region" description="Helical" evidence="1">
    <location>
        <begin position="58"/>
        <end position="77"/>
    </location>
</feature>
<feature type="transmembrane region" description="Helical" evidence="1">
    <location>
        <begin position="6"/>
        <end position="28"/>
    </location>
</feature>